<dbReference type="PROSITE" id="PS50890">
    <property type="entry name" value="PUA"/>
    <property type="match status" value="1"/>
</dbReference>
<keyword evidence="6" id="KW-1185">Reference proteome</keyword>
<sequence length="226" mass="24438">MSSRLRHSAIWDAIDDLAARHKLTPSGLARRAGLDPTAFNKSKRLGKDGRERWPSMESIAKVLDATGSDLSAFLRAEAGGRAAERGAPPSGVFPPQPSTIPLLGLARAGTGGFFDDGGFPVGQGWDEVDFPAPARGSHSVYALEVQGDSMLPLYRDGDVLIVEANAETRKGDRVVVKTHEGEVMAKVLVRRTSRQIELMSINPAHENLTFDLAAVEWIARIIWASQ</sequence>
<dbReference type="SUPFAM" id="SSF51306">
    <property type="entry name" value="LexA/Signal peptidase"/>
    <property type="match status" value="1"/>
</dbReference>
<dbReference type="PANTHER" id="PTHR40661">
    <property type="match status" value="1"/>
</dbReference>
<evidence type="ECO:0000259" key="4">
    <source>
        <dbReference type="Pfam" id="PF00717"/>
    </source>
</evidence>
<dbReference type="InterPro" id="IPR036286">
    <property type="entry name" value="LexA/Signal_pep-like_sf"/>
</dbReference>
<dbReference type="RefSeq" id="WP_138747565.1">
    <property type="nucleotide sequence ID" value="NZ_VCLB01000003.1"/>
</dbReference>
<evidence type="ECO:0000313" key="6">
    <source>
        <dbReference type="Proteomes" id="UP000307874"/>
    </source>
</evidence>
<protein>
    <submittedName>
        <fullName evidence="5">Helix-turn-helix transcriptional regulator</fullName>
    </submittedName>
</protein>
<dbReference type="Pfam" id="PF00717">
    <property type="entry name" value="Peptidase_S24"/>
    <property type="match status" value="1"/>
</dbReference>
<gene>
    <name evidence="5" type="ORF">FF124_05900</name>
</gene>
<comment type="caution">
    <text evidence="5">The sequence shown here is derived from an EMBL/GenBank/DDBJ whole genome shotgun (WGS) entry which is preliminary data.</text>
</comment>
<dbReference type="PANTHER" id="PTHR40661:SF3">
    <property type="entry name" value="FELS-1 PROPHAGE TRANSCRIPTIONAL REGULATOR"/>
    <property type="match status" value="1"/>
</dbReference>
<dbReference type="CDD" id="cd06529">
    <property type="entry name" value="S24_LexA-like"/>
    <property type="match status" value="1"/>
</dbReference>
<proteinExistence type="predicted"/>
<dbReference type="OrthoDB" id="9792157at2"/>
<feature type="domain" description="Peptidase S24/S26A/S26B/S26C" evidence="4">
    <location>
        <begin position="101"/>
        <end position="222"/>
    </location>
</feature>
<dbReference type="GO" id="GO:0003677">
    <property type="term" value="F:DNA binding"/>
    <property type="evidence" value="ECO:0007669"/>
    <property type="project" value="UniProtKB-KW"/>
</dbReference>
<dbReference type="AlphaFoldDB" id="A0A5C4JU32"/>
<evidence type="ECO:0000256" key="1">
    <source>
        <dbReference type="ARBA" id="ARBA00023015"/>
    </source>
</evidence>
<dbReference type="InterPro" id="IPR039418">
    <property type="entry name" value="LexA-like"/>
</dbReference>
<dbReference type="InterPro" id="IPR015927">
    <property type="entry name" value="Peptidase_S24_S26A/B/C"/>
</dbReference>
<evidence type="ECO:0000313" key="5">
    <source>
        <dbReference type="EMBL" id="TNB48661.1"/>
    </source>
</evidence>
<name>A0A5C4JU32_9HYPH</name>
<accession>A0A5C4JU32</accession>
<keyword evidence="2" id="KW-0238">DNA-binding</keyword>
<dbReference type="Gene3D" id="2.10.109.10">
    <property type="entry name" value="Umud Fragment, subunit A"/>
    <property type="match status" value="1"/>
</dbReference>
<dbReference type="EMBL" id="VCLB01000003">
    <property type="protein sequence ID" value="TNB48661.1"/>
    <property type="molecule type" value="Genomic_DNA"/>
</dbReference>
<evidence type="ECO:0000256" key="2">
    <source>
        <dbReference type="ARBA" id="ARBA00023125"/>
    </source>
</evidence>
<organism evidence="5 6">
    <name type="scientific">Martelella lutilitoris</name>
    <dbReference type="NCBI Taxonomy" id="2583532"/>
    <lineage>
        <taxon>Bacteria</taxon>
        <taxon>Pseudomonadati</taxon>
        <taxon>Pseudomonadota</taxon>
        <taxon>Alphaproteobacteria</taxon>
        <taxon>Hyphomicrobiales</taxon>
        <taxon>Aurantimonadaceae</taxon>
        <taxon>Martelella</taxon>
    </lineage>
</organism>
<dbReference type="Proteomes" id="UP000307874">
    <property type="component" value="Unassembled WGS sequence"/>
</dbReference>
<evidence type="ECO:0000256" key="3">
    <source>
        <dbReference type="ARBA" id="ARBA00023163"/>
    </source>
</evidence>
<reference evidence="5 6" key="2">
    <citation type="submission" date="2019-06" db="EMBL/GenBank/DDBJ databases">
        <title>Martelella lutilitoris sp. nov., isolated from a tidal mudflat.</title>
        <authorList>
            <person name="Kim Y.-J."/>
        </authorList>
    </citation>
    <scope>NUCLEOTIDE SEQUENCE [LARGE SCALE GENOMIC DNA]</scope>
    <source>
        <strain evidence="5 6">GH2-6</strain>
    </source>
</reference>
<keyword evidence="3" id="KW-0804">Transcription</keyword>
<keyword evidence="1" id="KW-0805">Transcription regulation</keyword>
<reference evidence="5 6" key="1">
    <citation type="submission" date="2019-05" db="EMBL/GenBank/DDBJ databases">
        <authorList>
            <person name="Lee S.D."/>
        </authorList>
    </citation>
    <scope>NUCLEOTIDE SEQUENCE [LARGE SCALE GENOMIC DNA]</scope>
    <source>
        <strain evidence="5 6">GH2-6</strain>
    </source>
</reference>